<dbReference type="AlphaFoldDB" id="A0A9Q0RKN1"/>
<keyword evidence="3" id="KW-0964">Secreted</keyword>
<sequence>DGNVKDVRIFPCMNNNDTSNNNGGPCVIKLGTNVSVEADFVAPLNTNKLYEVIKGVIRGREMPFPEQRADPCNSGNILPSCPIKKGERYQFKAWFEVKPFIHRLTDPAGQKVACVQVAAKIIDPNSKTNQRARNRSKTTKNKTNKSKH</sequence>
<evidence type="ECO:0000256" key="2">
    <source>
        <dbReference type="ARBA" id="ARBA00006370"/>
    </source>
</evidence>
<dbReference type="EMBL" id="JAPWDV010000003">
    <property type="protein sequence ID" value="KAJ6217914.1"/>
    <property type="molecule type" value="Genomic_DNA"/>
</dbReference>
<dbReference type="SMART" id="SM00737">
    <property type="entry name" value="ML"/>
    <property type="match status" value="1"/>
</dbReference>
<dbReference type="InterPro" id="IPR014756">
    <property type="entry name" value="Ig_E-set"/>
</dbReference>
<evidence type="ECO:0000259" key="5">
    <source>
        <dbReference type="SMART" id="SM00737"/>
    </source>
</evidence>
<comment type="caution">
    <text evidence="6">The sequence shown here is derived from an EMBL/GenBank/DDBJ whole genome shotgun (WGS) entry which is preliminary data.</text>
</comment>
<dbReference type="Pfam" id="PF02221">
    <property type="entry name" value="E1_DerP2_DerF2"/>
    <property type="match status" value="1"/>
</dbReference>
<feature type="compositionally biased region" description="Basic residues" evidence="4">
    <location>
        <begin position="130"/>
        <end position="148"/>
    </location>
</feature>
<evidence type="ECO:0000256" key="4">
    <source>
        <dbReference type="SAM" id="MobiDB-lite"/>
    </source>
</evidence>
<reference evidence="6" key="1">
    <citation type="submission" date="2022-12" db="EMBL/GenBank/DDBJ databases">
        <title>Genome assemblies of Blomia tropicalis.</title>
        <authorList>
            <person name="Cui Y."/>
        </authorList>
    </citation>
    <scope>NUCLEOTIDE SEQUENCE</scope>
    <source>
        <tissue evidence="6">Adult mites</tissue>
    </source>
</reference>
<dbReference type="InterPro" id="IPR003172">
    <property type="entry name" value="ML_dom"/>
</dbReference>
<keyword evidence="7" id="KW-1185">Reference proteome</keyword>
<organism evidence="6 7">
    <name type="scientific">Blomia tropicalis</name>
    <name type="common">Mite</name>
    <dbReference type="NCBI Taxonomy" id="40697"/>
    <lineage>
        <taxon>Eukaryota</taxon>
        <taxon>Metazoa</taxon>
        <taxon>Ecdysozoa</taxon>
        <taxon>Arthropoda</taxon>
        <taxon>Chelicerata</taxon>
        <taxon>Arachnida</taxon>
        <taxon>Acari</taxon>
        <taxon>Acariformes</taxon>
        <taxon>Sarcoptiformes</taxon>
        <taxon>Astigmata</taxon>
        <taxon>Glycyphagoidea</taxon>
        <taxon>Echimyopodidae</taxon>
        <taxon>Blomia</taxon>
    </lineage>
</organism>
<accession>A0A9Q0RKN1</accession>
<feature type="domain" description="MD-2-related lipid-recognition" evidence="5">
    <location>
        <begin position="1"/>
        <end position="119"/>
    </location>
</feature>
<comment type="subcellular location">
    <subcellularLocation>
        <location evidence="1">Secreted</location>
    </subcellularLocation>
</comment>
<dbReference type="Gene3D" id="2.60.40.770">
    <property type="match status" value="1"/>
</dbReference>
<comment type="similarity">
    <text evidence="2">Belongs to the NPC2 family.</text>
</comment>
<feature type="region of interest" description="Disordered" evidence="4">
    <location>
        <begin position="125"/>
        <end position="148"/>
    </location>
</feature>
<dbReference type="SUPFAM" id="SSF81296">
    <property type="entry name" value="E set domains"/>
    <property type="match status" value="1"/>
</dbReference>
<evidence type="ECO:0000256" key="1">
    <source>
        <dbReference type="ARBA" id="ARBA00004613"/>
    </source>
</evidence>
<name>A0A9Q0RKN1_BLOTA</name>
<dbReference type="OMA" id="VRIFPCM"/>
<evidence type="ECO:0000313" key="7">
    <source>
        <dbReference type="Proteomes" id="UP001142055"/>
    </source>
</evidence>
<gene>
    <name evidence="6" type="ORF">RDWZM_009071</name>
</gene>
<proteinExistence type="inferred from homology"/>
<protein>
    <recommendedName>
        <fullName evidence="5">MD-2-related lipid-recognition domain-containing protein</fullName>
    </recommendedName>
</protein>
<dbReference type="Proteomes" id="UP001142055">
    <property type="component" value="Chromosome 3"/>
</dbReference>
<dbReference type="FunFam" id="2.60.40.770:FF:000001">
    <property type="entry name" value="NPC intracellular cholesterol transporter 2"/>
    <property type="match status" value="1"/>
</dbReference>
<dbReference type="GO" id="GO:0005576">
    <property type="term" value="C:extracellular region"/>
    <property type="evidence" value="ECO:0007669"/>
    <property type="project" value="UniProtKB-SubCell"/>
</dbReference>
<evidence type="ECO:0000256" key="3">
    <source>
        <dbReference type="ARBA" id="ARBA00022525"/>
    </source>
</evidence>
<evidence type="ECO:0000313" key="6">
    <source>
        <dbReference type="EMBL" id="KAJ6217914.1"/>
    </source>
</evidence>
<feature type="non-terminal residue" evidence="6">
    <location>
        <position position="148"/>
    </location>
</feature>